<evidence type="ECO:0000256" key="6">
    <source>
        <dbReference type="ARBA" id="ARBA00023170"/>
    </source>
</evidence>
<protein>
    <recommendedName>
        <fullName evidence="9">SRP54-type proteins GTP-binding domain-containing protein</fullName>
    </recommendedName>
</protein>
<keyword evidence="8" id="KW-0732">Signal</keyword>
<evidence type="ECO:0000256" key="1">
    <source>
        <dbReference type="ARBA" id="ARBA00004170"/>
    </source>
</evidence>
<keyword evidence="5" id="KW-0472">Membrane</keyword>
<dbReference type="GO" id="GO:0005525">
    <property type="term" value="F:GTP binding"/>
    <property type="evidence" value="ECO:0007669"/>
    <property type="project" value="UniProtKB-KW"/>
</dbReference>
<feature type="signal peptide" evidence="8">
    <location>
        <begin position="1"/>
        <end position="29"/>
    </location>
</feature>
<feature type="compositionally biased region" description="Basic and acidic residues" evidence="7">
    <location>
        <begin position="458"/>
        <end position="469"/>
    </location>
</feature>
<dbReference type="InterPro" id="IPR027417">
    <property type="entry name" value="P-loop_NTPase"/>
</dbReference>
<gene>
    <name evidence="10" type="ORF">TrVE_jg7724</name>
</gene>
<feature type="compositionally biased region" description="Basic residues" evidence="7">
    <location>
        <begin position="478"/>
        <end position="490"/>
    </location>
</feature>
<feature type="chain" id="PRO_5040777864" description="SRP54-type proteins GTP-binding domain-containing protein" evidence="8">
    <location>
        <begin position="30"/>
        <end position="490"/>
    </location>
</feature>
<dbReference type="Proteomes" id="UP001165160">
    <property type="component" value="Unassembled WGS sequence"/>
</dbReference>
<dbReference type="PROSITE" id="PS00300">
    <property type="entry name" value="SRP54"/>
    <property type="match status" value="1"/>
</dbReference>
<comment type="subcellular location">
    <subcellularLocation>
        <location evidence="1">Membrane</location>
        <topology evidence="1">Peripheral membrane protein</topology>
    </subcellularLocation>
</comment>
<dbReference type="PANTHER" id="PTHR43134">
    <property type="entry name" value="SIGNAL RECOGNITION PARTICLE RECEPTOR SUBUNIT ALPHA"/>
    <property type="match status" value="1"/>
</dbReference>
<evidence type="ECO:0000256" key="2">
    <source>
        <dbReference type="ARBA" id="ARBA00008531"/>
    </source>
</evidence>
<dbReference type="GO" id="GO:0003924">
    <property type="term" value="F:GTPase activity"/>
    <property type="evidence" value="ECO:0007669"/>
    <property type="project" value="TreeGrafter"/>
</dbReference>
<dbReference type="Gene3D" id="1.20.120.140">
    <property type="entry name" value="Signal recognition particle SRP54, nucleotide-binding domain"/>
    <property type="match status" value="1"/>
</dbReference>
<dbReference type="GO" id="GO:0016020">
    <property type="term" value="C:membrane"/>
    <property type="evidence" value="ECO:0007669"/>
    <property type="project" value="UniProtKB-SubCell"/>
</dbReference>
<dbReference type="InterPro" id="IPR003593">
    <property type="entry name" value="AAA+_ATPase"/>
</dbReference>
<dbReference type="Pfam" id="PF02881">
    <property type="entry name" value="SRP54_N"/>
    <property type="match status" value="1"/>
</dbReference>
<dbReference type="Gene3D" id="3.40.50.300">
    <property type="entry name" value="P-loop containing nucleotide triphosphate hydrolases"/>
    <property type="match status" value="1"/>
</dbReference>
<dbReference type="Pfam" id="PF00448">
    <property type="entry name" value="SRP54"/>
    <property type="match status" value="1"/>
</dbReference>
<dbReference type="InterPro" id="IPR036225">
    <property type="entry name" value="SRP/SRP_N"/>
</dbReference>
<evidence type="ECO:0000313" key="10">
    <source>
        <dbReference type="EMBL" id="GMH84277.1"/>
    </source>
</evidence>
<dbReference type="SMART" id="SM00962">
    <property type="entry name" value="SRP54"/>
    <property type="match status" value="1"/>
</dbReference>
<evidence type="ECO:0000313" key="11">
    <source>
        <dbReference type="Proteomes" id="UP001165160"/>
    </source>
</evidence>
<dbReference type="SMART" id="SM00963">
    <property type="entry name" value="SRP54_N"/>
    <property type="match status" value="1"/>
</dbReference>
<sequence length="490" mass="52984">MSASLLSFSRASFRASFLLSLLVISSVESFTFVPLGVKSERYTVSQSDTVSSRTSSSLYLFDFFSKKSEEGIAQLTDLATNVVKGDIKKGLSNVNQYISQENEIFSARLSEIFSNSIIGSSLTSIFTNLQTTGIDGTLKDLTDLLLSCDIGVPATTSIITEVKSLIESSETPLTSSELTEIVRLKLIEILTFESSGLNFSSTTSPTIYMIIGANGMGKTTSIGKLSSRLSNDLGLKVLVAACDTYRAGAVNQLKVWCERSGCEVFSGENVLENMGKEVCDEEIMKLSPSTVLYGACEEAKGYDCLVVDTSGRLSNNEGLNRELVKMRNVVEKVYGKRPEEIVLVVDASQGGMAVESARVWSEDVGVSSLILTKLDGTAKGGSVIAVSKELGIPVKLVGVGEKIEDLKDFNAEIFVDAIMGGEKIEDEGLKERVRALREQQSRIEEAGGGEGEGSVVKDVQEKEAQEAQEAKSTNAAKKYQKKKKRQKSKK</sequence>
<dbReference type="EMBL" id="BRXX01000035">
    <property type="protein sequence ID" value="GMH84277.1"/>
    <property type="molecule type" value="Genomic_DNA"/>
</dbReference>
<name>A0A9W7BAS0_9STRA</name>
<comment type="similarity">
    <text evidence="2">Belongs to the GTP-binding SRP family.</text>
</comment>
<evidence type="ECO:0000256" key="7">
    <source>
        <dbReference type="SAM" id="MobiDB-lite"/>
    </source>
</evidence>
<dbReference type="PANTHER" id="PTHR43134:SF7">
    <property type="entry name" value="CELL DIVISION PROTEIN FTSY HOMOLOG, CHLOROPLASTIC"/>
    <property type="match status" value="1"/>
</dbReference>
<feature type="domain" description="SRP54-type proteins GTP-binding" evidence="9">
    <location>
        <begin position="393"/>
        <end position="406"/>
    </location>
</feature>
<dbReference type="GO" id="GO:0006614">
    <property type="term" value="P:SRP-dependent cotranslational protein targeting to membrane"/>
    <property type="evidence" value="ECO:0007669"/>
    <property type="project" value="InterPro"/>
</dbReference>
<dbReference type="AlphaFoldDB" id="A0A9W7BAS0"/>
<proteinExistence type="inferred from homology"/>
<dbReference type="SUPFAM" id="SSF52540">
    <property type="entry name" value="P-loop containing nucleoside triphosphate hydrolases"/>
    <property type="match status" value="1"/>
</dbReference>
<evidence type="ECO:0000259" key="9">
    <source>
        <dbReference type="PROSITE" id="PS00300"/>
    </source>
</evidence>
<dbReference type="InterPro" id="IPR013822">
    <property type="entry name" value="Signal_recog_particl_SRP54_hlx"/>
</dbReference>
<dbReference type="SUPFAM" id="SSF47364">
    <property type="entry name" value="Domain of the SRP/SRP receptor G-proteins"/>
    <property type="match status" value="1"/>
</dbReference>
<evidence type="ECO:0000256" key="8">
    <source>
        <dbReference type="SAM" id="SignalP"/>
    </source>
</evidence>
<keyword evidence="4" id="KW-0342">GTP-binding</keyword>
<dbReference type="InterPro" id="IPR000897">
    <property type="entry name" value="SRP54_GTPase_dom"/>
</dbReference>
<keyword evidence="11" id="KW-1185">Reference proteome</keyword>
<accession>A0A9W7BAS0</accession>
<dbReference type="SMART" id="SM00382">
    <property type="entry name" value="AAA"/>
    <property type="match status" value="1"/>
</dbReference>
<dbReference type="GO" id="GO:0005737">
    <property type="term" value="C:cytoplasm"/>
    <property type="evidence" value="ECO:0007669"/>
    <property type="project" value="UniProtKB-ARBA"/>
</dbReference>
<evidence type="ECO:0000256" key="4">
    <source>
        <dbReference type="ARBA" id="ARBA00023134"/>
    </source>
</evidence>
<keyword evidence="6" id="KW-0675">Receptor</keyword>
<evidence type="ECO:0000256" key="3">
    <source>
        <dbReference type="ARBA" id="ARBA00022741"/>
    </source>
</evidence>
<keyword evidence="3" id="KW-0547">Nucleotide-binding</keyword>
<comment type="caution">
    <text evidence="10">The sequence shown here is derived from an EMBL/GenBank/DDBJ whole genome shotgun (WGS) entry which is preliminary data.</text>
</comment>
<dbReference type="GO" id="GO:0005047">
    <property type="term" value="F:signal recognition particle binding"/>
    <property type="evidence" value="ECO:0007669"/>
    <property type="project" value="TreeGrafter"/>
</dbReference>
<feature type="region of interest" description="Disordered" evidence="7">
    <location>
        <begin position="440"/>
        <end position="490"/>
    </location>
</feature>
<dbReference type="InterPro" id="IPR042101">
    <property type="entry name" value="SRP54_N_sf"/>
</dbReference>
<organism evidence="10 11">
    <name type="scientific">Triparma verrucosa</name>
    <dbReference type="NCBI Taxonomy" id="1606542"/>
    <lineage>
        <taxon>Eukaryota</taxon>
        <taxon>Sar</taxon>
        <taxon>Stramenopiles</taxon>
        <taxon>Ochrophyta</taxon>
        <taxon>Bolidophyceae</taxon>
        <taxon>Parmales</taxon>
        <taxon>Triparmaceae</taxon>
        <taxon>Triparma</taxon>
    </lineage>
</organism>
<evidence type="ECO:0000256" key="5">
    <source>
        <dbReference type="ARBA" id="ARBA00023136"/>
    </source>
</evidence>
<reference evidence="11" key="1">
    <citation type="journal article" date="2023" name="Commun. Biol.">
        <title>Genome analysis of Parmales, the sister group of diatoms, reveals the evolutionary specialization of diatoms from phago-mixotrophs to photoautotrophs.</title>
        <authorList>
            <person name="Ban H."/>
            <person name="Sato S."/>
            <person name="Yoshikawa S."/>
            <person name="Yamada K."/>
            <person name="Nakamura Y."/>
            <person name="Ichinomiya M."/>
            <person name="Sato N."/>
            <person name="Blanc-Mathieu R."/>
            <person name="Endo H."/>
            <person name="Kuwata A."/>
            <person name="Ogata H."/>
        </authorList>
    </citation>
    <scope>NUCLEOTIDE SEQUENCE [LARGE SCALE GENOMIC DNA]</scope>
    <source>
        <strain evidence="11">NIES 3699</strain>
    </source>
</reference>